<keyword evidence="7" id="KW-0630">Potassium</keyword>
<accession>A0A5B8VCS4</accession>
<feature type="transmembrane region" description="Helical" evidence="12">
    <location>
        <begin position="220"/>
        <end position="244"/>
    </location>
</feature>
<gene>
    <name evidence="14" type="ORF">FRZ67_19180</name>
</gene>
<evidence type="ECO:0000259" key="13">
    <source>
        <dbReference type="Pfam" id="PF00520"/>
    </source>
</evidence>
<dbReference type="KEGG" id="pgin:FRZ67_19180"/>
<feature type="transmembrane region" description="Helical" evidence="12">
    <location>
        <begin position="95"/>
        <end position="115"/>
    </location>
</feature>
<proteinExistence type="predicted"/>
<dbReference type="InterPro" id="IPR027359">
    <property type="entry name" value="Volt_channel_dom_sf"/>
</dbReference>
<dbReference type="RefSeq" id="WP_147192204.1">
    <property type="nucleotide sequence ID" value="NZ_CP042435.1"/>
</dbReference>
<dbReference type="Pfam" id="PF00520">
    <property type="entry name" value="Ion_trans"/>
    <property type="match status" value="1"/>
</dbReference>
<protein>
    <submittedName>
        <fullName evidence="14">Ion transporter</fullName>
    </submittedName>
</protein>
<sequence>MYAQVKHTVHLLLDPADGHTIWDRIINTIIVGLILLNTLAVIFETVDSIYLPNKALFNDFEIFSVSFFSIEYISRVWSCTAKKKYTHPIAGRLKYIVSAGAIIDLLAILPFYLPLLKIYDLRFLRILRLLRFFRFFKLGRYLNASKVIGSVFKSKKEELVLSFVITMFLIIVASSVMYYAEHDAQPDKFSSIPETMWWSVATLTTVGYGDEYPITGLGKFLTACISILGIGMFALPAGILASGFSDEFRKLKAIKIPARIVAVNCSEAYVQIIIKNKCY</sequence>
<evidence type="ECO:0000256" key="10">
    <source>
        <dbReference type="ARBA" id="ARBA00023136"/>
    </source>
</evidence>
<evidence type="ECO:0000256" key="8">
    <source>
        <dbReference type="ARBA" id="ARBA00022989"/>
    </source>
</evidence>
<keyword evidence="3" id="KW-0633">Potassium transport</keyword>
<keyword evidence="2" id="KW-0813">Transport</keyword>
<feature type="transmembrane region" description="Helical" evidence="12">
    <location>
        <begin position="159"/>
        <end position="180"/>
    </location>
</feature>
<keyword evidence="10 12" id="KW-0472">Membrane</keyword>
<dbReference type="GO" id="GO:0005249">
    <property type="term" value="F:voltage-gated potassium channel activity"/>
    <property type="evidence" value="ECO:0007669"/>
    <property type="project" value="InterPro"/>
</dbReference>
<keyword evidence="11" id="KW-0407">Ion channel</keyword>
<evidence type="ECO:0000256" key="5">
    <source>
        <dbReference type="ARBA" id="ARBA00022826"/>
    </source>
</evidence>
<feature type="transmembrane region" description="Helical" evidence="12">
    <location>
        <begin position="21"/>
        <end position="43"/>
    </location>
</feature>
<dbReference type="AlphaFoldDB" id="A0A5B8VCS4"/>
<dbReference type="GO" id="GO:0001508">
    <property type="term" value="P:action potential"/>
    <property type="evidence" value="ECO:0007669"/>
    <property type="project" value="TreeGrafter"/>
</dbReference>
<dbReference type="InterPro" id="IPR005821">
    <property type="entry name" value="Ion_trans_dom"/>
</dbReference>
<keyword evidence="4 12" id="KW-0812">Transmembrane</keyword>
<name>A0A5B8VCS4_9BACT</name>
<dbReference type="OrthoDB" id="9799090at2"/>
<dbReference type="Gene3D" id="1.10.287.70">
    <property type="match status" value="1"/>
</dbReference>
<evidence type="ECO:0000256" key="4">
    <source>
        <dbReference type="ARBA" id="ARBA00022692"/>
    </source>
</evidence>
<evidence type="ECO:0000256" key="11">
    <source>
        <dbReference type="ARBA" id="ARBA00023303"/>
    </source>
</evidence>
<keyword evidence="9" id="KW-0406">Ion transport</keyword>
<comment type="subcellular location">
    <subcellularLocation>
        <location evidence="1">Membrane</location>
        <topology evidence="1">Multi-pass membrane protein</topology>
    </subcellularLocation>
</comment>
<keyword evidence="5" id="KW-0631">Potassium channel</keyword>
<evidence type="ECO:0000256" key="7">
    <source>
        <dbReference type="ARBA" id="ARBA00022958"/>
    </source>
</evidence>
<keyword evidence="15" id="KW-1185">Reference proteome</keyword>
<dbReference type="Gene3D" id="1.20.120.350">
    <property type="entry name" value="Voltage-gated potassium channels. Chain C"/>
    <property type="match status" value="1"/>
</dbReference>
<keyword evidence="6" id="KW-0851">Voltage-gated channel</keyword>
<dbReference type="PANTHER" id="PTHR11537">
    <property type="entry name" value="VOLTAGE-GATED POTASSIUM CHANNEL"/>
    <property type="match status" value="1"/>
</dbReference>
<evidence type="ECO:0000256" key="2">
    <source>
        <dbReference type="ARBA" id="ARBA00022448"/>
    </source>
</evidence>
<dbReference type="SUPFAM" id="SSF81324">
    <property type="entry name" value="Voltage-gated potassium channels"/>
    <property type="match status" value="1"/>
</dbReference>
<organism evidence="14 15">
    <name type="scientific">Panacibacter ginsenosidivorans</name>
    <dbReference type="NCBI Taxonomy" id="1813871"/>
    <lineage>
        <taxon>Bacteria</taxon>
        <taxon>Pseudomonadati</taxon>
        <taxon>Bacteroidota</taxon>
        <taxon>Chitinophagia</taxon>
        <taxon>Chitinophagales</taxon>
        <taxon>Chitinophagaceae</taxon>
        <taxon>Panacibacter</taxon>
    </lineage>
</organism>
<keyword evidence="8 12" id="KW-1133">Transmembrane helix</keyword>
<reference evidence="14 15" key="1">
    <citation type="journal article" date="2016" name="Int. J. Syst. Evol. Microbiol.">
        <title>Panacibacter ginsenosidivorans gen. nov., sp. nov., with ginsenoside converting activity isolated from soil of a ginseng field.</title>
        <authorList>
            <person name="Siddiqi M.Z."/>
            <person name="Muhammad Shafi S."/>
            <person name="Choi K.D."/>
            <person name="Im W.T."/>
        </authorList>
    </citation>
    <scope>NUCLEOTIDE SEQUENCE [LARGE SCALE GENOMIC DNA]</scope>
    <source>
        <strain evidence="14 15">Gsoil1550</strain>
    </source>
</reference>
<evidence type="ECO:0000313" key="14">
    <source>
        <dbReference type="EMBL" id="QEC69327.1"/>
    </source>
</evidence>
<dbReference type="FunFam" id="1.10.287.70:FF:000028">
    <property type="entry name" value="potassium voltage-gated channel subfamily D member 3"/>
    <property type="match status" value="1"/>
</dbReference>
<evidence type="ECO:0000256" key="3">
    <source>
        <dbReference type="ARBA" id="ARBA00022538"/>
    </source>
</evidence>
<feature type="domain" description="Ion transport" evidence="13">
    <location>
        <begin position="24"/>
        <end position="247"/>
    </location>
</feature>
<dbReference type="PRINTS" id="PR00169">
    <property type="entry name" value="KCHANNEL"/>
</dbReference>
<evidence type="ECO:0000313" key="15">
    <source>
        <dbReference type="Proteomes" id="UP000321533"/>
    </source>
</evidence>
<evidence type="ECO:0000256" key="12">
    <source>
        <dbReference type="SAM" id="Phobius"/>
    </source>
</evidence>
<dbReference type="Proteomes" id="UP000321533">
    <property type="component" value="Chromosome"/>
</dbReference>
<dbReference type="InterPro" id="IPR028325">
    <property type="entry name" value="VG_K_chnl"/>
</dbReference>
<evidence type="ECO:0000256" key="6">
    <source>
        <dbReference type="ARBA" id="ARBA00022882"/>
    </source>
</evidence>
<evidence type="ECO:0000256" key="1">
    <source>
        <dbReference type="ARBA" id="ARBA00004141"/>
    </source>
</evidence>
<evidence type="ECO:0000256" key="9">
    <source>
        <dbReference type="ARBA" id="ARBA00023065"/>
    </source>
</evidence>
<dbReference type="EMBL" id="CP042435">
    <property type="protein sequence ID" value="QEC69327.1"/>
    <property type="molecule type" value="Genomic_DNA"/>
</dbReference>
<dbReference type="GO" id="GO:0008076">
    <property type="term" value="C:voltage-gated potassium channel complex"/>
    <property type="evidence" value="ECO:0007669"/>
    <property type="project" value="InterPro"/>
</dbReference>
<dbReference type="PANTHER" id="PTHR11537:SF254">
    <property type="entry name" value="POTASSIUM VOLTAGE-GATED CHANNEL PROTEIN SHAB"/>
    <property type="match status" value="1"/>
</dbReference>